<feature type="domain" description="Protein-glutamine gamma-glutamyltransferase-like C-terminal" evidence="3">
    <location>
        <begin position="192"/>
        <end position="253"/>
    </location>
</feature>
<proteinExistence type="predicted"/>
<keyword evidence="5" id="KW-1185">Reference proteome</keyword>
<evidence type="ECO:0000256" key="1">
    <source>
        <dbReference type="SAM" id="Phobius"/>
    </source>
</evidence>
<keyword evidence="1" id="KW-0472">Membrane</keyword>
<organism evidence="4 5">
    <name type="scientific">Profundicola chukchiensis</name>
    <dbReference type="NCBI Taxonomy" id="2961959"/>
    <lineage>
        <taxon>Bacteria</taxon>
        <taxon>Pseudomonadati</taxon>
        <taxon>Bacteroidota</taxon>
        <taxon>Flavobacteriia</taxon>
        <taxon>Flavobacteriales</taxon>
        <taxon>Weeksellaceae</taxon>
        <taxon>Profundicola</taxon>
    </lineage>
</organism>
<comment type="caution">
    <text evidence="4">The sequence shown here is derived from an EMBL/GenBank/DDBJ whole genome shotgun (WGS) entry which is preliminary data.</text>
</comment>
<evidence type="ECO:0000256" key="2">
    <source>
        <dbReference type="SAM" id="SignalP"/>
    </source>
</evidence>
<keyword evidence="1" id="KW-0812">Transmembrane</keyword>
<dbReference type="AlphaFoldDB" id="A0A9X4MZC5"/>
<dbReference type="EMBL" id="JANCMU010000001">
    <property type="protein sequence ID" value="MDG4945590.1"/>
    <property type="molecule type" value="Genomic_DNA"/>
</dbReference>
<feature type="transmembrane region" description="Helical" evidence="1">
    <location>
        <begin position="118"/>
        <end position="140"/>
    </location>
</feature>
<dbReference type="InterPro" id="IPR025403">
    <property type="entry name" value="TgpA-like_C"/>
</dbReference>
<feature type="signal peptide" evidence="2">
    <location>
        <begin position="1"/>
        <end position="18"/>
    </location>
</feature>
<sequence>MKFKLFLHIIFISAFSLAQSHETPDNQVSPYVVETVDGNKHLKTRERLKQSEYHLDENIRPRSFEDEFQEKYTSADYDYTRTKPKVSLWDKLTDRLARFFSNFLVDTDVSSINNITVWVMRILSFGIVGLVLYWAINYLLKKDGNWIFSKKNEEINPEARTITENIHEIDLNALISKYEAEKNYRFATRYQYLKLLKVFNDKKLLTWDPDKTNLDYIRELKGSSHYATFSRLTHIFDYVWYGDFAVDEETYARYKNEFHSLIKNYE</sequence>
<protein>
    <submittedName>
        <fullName evidence="4">DUF4129 domain-containing protein</fullName>
    </submittedName>
</protein>
<name>A0A9X4MZC5_9FLAO</name>
<dbReference type="Proteomes" id="UP001152599">
    <property type="component" value="Unassembled WGS sequence"/>
</dbReference>
<accession>A0A9X4MZC5</accession>
<dbReference type="Pfam" id="PF13559">
    <property type="entry name" value="DUF4129"/>
    <property type="match status" value="1"/>
</dbReference>
<keyword evidence="2" id="KW-0732">Signal</keyword>
<keyword evidence="1" id="KW-1133">Transmembrane helix</keyword>
<reference evidence="4" key="1">
    <citation type="submission" date="2022-07" db="EMBL/GenBank/DDBJ databases">
        <title>Description and genome-wide analysis of Profundicola chukchiensis gen. nov., sp. nov., marine bacteria isolated from bottom sediments of the Chukchi Sea.</title>
        <authorList>
            <person name="Romanenko L."/>
            <person name="Otstavnykh N."/>
            <person name="Kurilenko V."/>
            <person name="Eremeev V."/>
            <person name="Velansky P."/>
            <person name="Mikhailov V."/>
            <person name="Isaeva M."/>
        </authorList>
    </citation>
    <scope>NUCLEOTIDE SEQUENCE</scope>
    <source>
        <strain evidence="4">KMM 9713</strain>
    </source>
</reference>
<dbReference type="RefSeq" id="WP_304420167.1">
    <property type="nucleotide sequence ID" value="NZ_JANCMU010000001.1"/>
</dbReference>
<evidence type="ECO:0000313" key="5">
    <source>
        <dbReference type="Proteomes" id="UP001152599"/>
    </source>
</evidence>
<evidence type="ECO:0000259" key="3">
    <source>
        <dbReference type="Pfam" id="PF13559"/>
    </source>
</evidence>
<feature type="chain" id="PRO_5040725559" evidence="2">
    <location>
        <begin position="19"/>
        <end position="266"/>
    </location>
</feature>
<gene>
    <name evidence="4" type="ORF">NMK71_04120</name>
</gene>
<evidence type="ECO:0000313" key="4">
    <source>
        <dbReference type="EMBL" id="MDG4945590.1"/>
    </source>
</evidence>